<protein>
    <recommendedName>
        <fullName evidence="3">Response regulatory domain-containing protein</fullName>
    </recommendedName>
</protein>
<evidence type="ECO:0000313" key="5">
    <source>
        <dbReference type="Proteomes" id="UP000054558"/>
    </source>
</evidence>
<dbReference type="InterPro" id="IPR036890">
    <property type="entry name" value="HATPase_C_sf"/>
</dbReference>
<dbReference type="InterPro" id="IPR011006">
    <property type="entry name" value="CheY-like_superfamily"/>
</dbReference>
<reference evidence="4 5" key="1">
    <citation type="journal article" date="2014" name="Nat. Commun.">
        <title>Klebsormidium flaccidum genome reveals primary factors for plant terrestrial adaptation.</title>
        <authorList>
            <person name="Hori K."/>
            <person name="Maruyama F."/>
            <person name="Fujisawa T."/>
            <person name="Togashi T."/>
            <person name="Yamamoto N."/>
            <person name="Seo M."/>
            <person name="Sato S."/>
            <person name="Yamada T."/>
            <person name="Mori H."/>
            <person name="Tajima N."/>
            <person name="Moriyama T."/>
            <person name="Ikeuchi M."/>
            <person name="Watanabe M."/>
            <person name="Wada H."/>
            <person name="Kobayashi K."/>
            <person name="Saito M."/>
            <person name="Masuda T."/>
            <person name="Sasaki-Sekimoto Y."/>
            <person name="Mashiguchi K."/>
            <person name="Awai K."/>
            <person name="Shimojima M."/>
            <person name="Masuda S."/>
            <person name="Iwai M."/>
            <person name="Nobusawa T."/>
            <person name="Narise T."/>
            <person name="Kondo S."/>
            <person name="Saito H."/>
            <person name="Sato R."/>
            <person name="Murakawa M."/>
            <person name="Ihara Y."/>
            <person name="Oshima-Yamada Y."/>
            <person name="Ohtaka K."/>
            <person name="Satoh M."/>
            <person name="Sonobe K."/>
            <person name="Ishii M."/>
            <person name="Ohtani R."/>
            <person name="Kanamori-Sato M."/>
            <person name="Honoki R."/>
            <person name="Miyazaki D."/>
            <person name="Mochizuki H."/>
            <person name="Umetsu J."/>
            <person name="Higashi K."/>
            <person name="Shibata D."/>
            <person name="Kamiya Y."/>
            <person name="Sato N."/>
            <person name="Nakamura Y."/>
            <person name="Tabata S."/>
            <person name="Ida S."/>
            <person name="Kurokawa K."/>
            <person name="Ohta H."/>
        </authorList>
    </citation>
    <scope>NUCLEOTIDE SEQUENCE [LARGE SCALE GENOMIC DNA]</scope>
    <source>
        <strain evidence="4 5">NIES-2285</strain>
    </source>
</reference>
<feature type="compositionally biased region" description="Polar residues" evidence="2">
    <location>
        <begin position="415"/>
        <end position="434"/>
    </location>
</feature>
<name>A0A1Y1I2B9_KLENI</name>
<keyword evidence="5" id="KW-1185">Reference proteome</keyword>
<dbReference type="PANTHER" id="PTHR45530:SF3">
    <property type="entry name" value="TWO-COMPONENT SYSTEM NARL FAMILY SENSOR HISTIDINE KINASE BARA"/>
    <property type="match status" value="1"/>
</dbReference>
<gene>
    <name evidence="4" type="ORF">KFL_002190200</name>
</gene>
<sequence length="450" mass="49606">MSSAGSIRCMLVALGPAGSGTRRISAPHTSRSMPSVATVREWVSATFLSRPTPSVDEADRPCERCEAYAKQLENARVALVLADKHNDTVVRAREGFVQKLADQIRVPLHAVERICSAVAKRPDSSADTRIQMTTVCQTAGEILTTINDLLQVATIESGRWCMENVAFQPKKLLDLIIRLLGRSIFEKRLTFDQEVDASLQGSVAGDVSRLRQLLLTLHEILIDEAERGERVAVTVRVLKEDDPILAQMPRSKRFIACSFDMWLMRKGRVDMEPVDTGREADPRLVLEESIFLKSFCKNLALRGHAVDIARDVAEIVAMAESGSLHRTYDCALIDMSDGSFELVRSLRTTERRTGIQRLPVLVSVAYGTDDWERRYLDAGIDGHFLKPCSEDVILGRIGDTISAVNALVSIHEDSVSQGSSTDGVNVGSRSSESAFKNLPETPLSGDRSVR</sequence>
<dbReference type="PROSITE" id="PS50110">
    <property type="entry name" value="RESPONSE_REGULATORY"/>
    <property type="match status" value="1"/>
</dbReference>
<keyword evidence="1" id="KW-0597">Phosphoprotein</keyword>
<feature type="region of interest" description="Disordered" evidence="2">
    <location>
        <begin position="415"/>
        <end position="450"/>
    </location>
</feature>
<dbReference type="GO" id="GO:0000160">
    <property type="term" value="P:phosphorelay signal transduction system"/>
    <property type="evidence" value="ECO:0007669"/>
    <property type="project" value="InterPro"/>
</dbReference>
<feature type="modified residue" description="4-aspartylphosphate" evidence="1">
    <location>
        <position position="334"/>
    </location>
</feature>
<dbReference type="AlphaFoldDB" id="A0A1Y1I2B9"/>
<dbReference type="PANTHER" id="PTHR45530">
    <property type="entry name" value="SENSORY TRANSDUCTION HISTIDINE KINASE"/>
    <property type="match status" value="1"/>
</dbReference>
<feature type="domain" description="Response regulatory" evidence="3">
    <location>
        <begin position="281"/>
        <end position="401"/>
    </location>
</feature>
<evidence type="ECO:0000259" key="3">
    <source>
        <dbReference type="PROSITE" id="PS50110"/>
    </source>
</evidence>
<dbReference type="STRING" id="105231.A0A1Y1I2B9"/>
<dbReference type="GO" id="GO:0004672">
    <property type="term" value="F:protein kinase activity"/>
    <property type="evidence" value="ECO:0007669"/>
    <property type="project" value="UniProtKB-ARBA"/>
</dbReference>
<dbReference type="Gene3D" id="3.40.50.2300">
    <property type="match status" value="1"/>
</dbReference>
<proteinExistence type="predicted"/>
<dbReference type="EMBL" id="DF237168">
    <property type="protein sequence ID" value="GAQ85065.1"/>
    <property type="molecule type" value="Genomic_DNA"/>
</dbReference>
<dbReference type="SMART" id="SM00448">
    <property type="entry name" value="REC"/>
    <property type="match status" value="1"/>
</dbReference>
<dbReference type="SUPFAM" id="SSF52172">
    <property type="entry name" value="CheY-like"/>
    <property type="match status" value="1"/>
</dbReference>
<evidence type="ECO:0000313" key="4">
    <source>
        <dbReference type="EMBL" id="GAQ85065.1"/>
    </source>
</evidence>
<evidence type="ECO:0000256" key="1">
    <source>
        <dbReference type="PROSITE-ProRule" id="PRU00169"/>
    </source>
</evidence>
<organism evidence="4 5">
    <name type="scientific">Klebsormidium nitens</name>
    <name type="common">Green alga</name>
    <name type="synonym">Ulothrix nitens</name>
    <dbReference type="NCBI Taxonomy" id="105231"/>
    <lineage>
        <taxon>Eukaryota</taxon>
        <taxon>Viridiplantae</taxon>
        <taxon>Streptophyta</taxon>
        <taxon>Klebsormidiophyceae</taxon>
        <taxon>Klebsormidiales</taxon>
        <taxon>Klebsormidiaceae</taxon>
        <taxon>Klebsormidium</taxon>
    </lineage>
</organism>
<dbReference type="InterPro" id="IPR001789">
    <property type="entry name" value="Sig_transdc_resp-reg_receiver"/>
</dbReference>
<accession>A0A1Y1I2B9</accession>
<dbReference type="Gene3D" id="3.30.565.10">
    <property type="entry name" value="Histidine kinase-like ATPase, C-terminal domain"/>
    <property type="match status" value="1"/>
</dbReference>
<evidence type="ECO:0000256" key="2">
    <source>
        <dbReference type="SAM" id="MobiDB-lite"/>
    </source>
</evidence>
<dbReference type="Proteomes" id="UP000054558">
    <property type="component" value="Unassembled WGS sequence"/>
</dbReference>